<feature type="transmembrane region" description="Helical" evidence="1">
    <location>
        <begin position="83"/>
        <end position="103"/>
    </location>
</feature>
<dbReference type="GO" id="GO:0016301">
    <property type="term" value="F:kinase activity"/>
    <property type="evidence" value="ECO:0007669"/>
    <property type="project" value="UniProtKB-KW"/>
</dbReference>
<name>A0ABX9NUB0_9GAMM</name>
<keyword evidence="1" id="KW-1133">Transmembrane helix</keyword>
<protein>
    <submittedName>
        <fullName evidence="3">Histidine kinase</fullName>
    </submittedName>
</protein>
<organism evidence="3 4">
    <name type="scientific">Rahnella inusitata</name>
    <dbReference type="NCBI Taxonomy" id="58169"/>
    <lineage>
        <taxon>Bacteria</taxon>
        <taxon>Pseudomonadati</taxon>
        <taxon>Pseudomonadota</taxon>
        <taxon>Gammaproteobacteria</taxon>
        <taxon>Enterobacterales</taxon>
        <taxon>Yersiniaceae</taxon>
        <taxon>Rahnella</taxon>
    </lineage>
</organism>
<dbReference type="PIRSF" id="PIRSF018266">
    <property type="entry name" value="FecR"/>
    <property type="match status" value="1"/>
</dbReference>
<proteinExistence type="predicted"/>
<dbReference type="InterPro" id="IPR012373">
    <property type="entry name" value="Ferrdict_sens_TM"/>
</dbReference>
<dbReference type="RefSeq" id="WP_112167810.1">
    <property type="nucleotide sequence ID" value="NZ_JYDE01000020.1"/>
</dbReference>
<comment type="caution">
    <text evidence="3">The sequence shown here is derived from an EMBL/GenBank/DDBJ whole genome shotgun (WGS) entry which is preliminary data.</text>
</comment>
<keyword evidence="1" id="KW-0472">Membrane</keyword>
<dbReference type="Pfam" id="PF04773">
    <property type="entry name" value="FecR"/>
    <property type="match status" value="1"/>
</dbReference>
<feature type="domain" description="FecR protein" evidence="2">
    <location>
        <begin position="114"/>
        <end position="211"/>
    </location>
</feature>
<keyword evidence="4" id="KW-1185">Reference proteome</keyword>
<gene>
    <name evidence="3" type="ORF">D5396_21430</name>
</gene>
<reference evidence="3 4" key="1">
    <citation type="submission" date="2018-09" db="EMBL/GenBank/DDBJ databases">
        <authorList>
            <person name="Le Fleche-Mateos A."/>
        </authorList>
    </citation>
    <scope>NUCLEOTIDE SEQUENCE [LARGE SCALE GENOMIC DNA]</scope>
    <source>
        <strain evidence="3 4">DSM 30078</strain>
    </source>
</reference>
<evidence type="ECO:0000313" key="3">
    <source>
        <dbReference type="EMBL" id="RJT09442.1"/>
    </source>
</evidence>
<keyword evidence="1" id="KW-0812">Transmembrane</keyword>
<accession>A0ABX9NUB0</accession>
<keyword evidence="3" id="KW-0808">Transferase</keyword>
<dbReference type="EMBL" id="RAHG01000017">
    <property type="protein sequence ID" value="RJT09442.1"/>
    <property type="molecule type" value="Genomic_DNA"/>
</dbReference>
<dbReference type="InterPro" id="IPR006860">
    <property type="entry name" value="FecR"/>
</dbReference>
<sequence length="344" mass="38365">MNSAINELMSPEEQAVRWLTRQQDGLSTREQREFTAWLAQADNAAHYASTQQLWQRVGELPQANVSRLRASLPAAPRKIPRRAFWQSAGLAALLCAVLIWPAWQMFAPPVMTTELHTGRGESQQITLPDGTVLSLDAETQLQVVYYPQRREVTLSKGQVWFQVQHLEDKPFVVLSGPSRVTVLGTQFSVRYIPQSMSGEGIDVAVSSGAVRVGPRAWLENLRWRAMARLDMNGHDRHLLVLRATQRVTSDARGNLTRQQPLAPDAVAGWRQSRINFDNTPLNLALAEFSRYGDVPYTPASADVAALRVSGSFNVHRPDSFAQALPKVLPVKITTQAGETQIQKR</sequence>
<evidence type="ECO:0000256" key="1">
    <source>
        <dbReference type="SAM" id="Phobius"/>
    </source>
</evidence>
<dbReference type="Gene3D" id="2.60.120.1440">
    <property type="match status" value="1"/>
</dbReference>
<evidence type="ECO:0000259" key="2">
    <source>
        <dbReference type="Pfam" id="PF04773"/>
    </source>
</evidence>
<evidence type="ECO:0000313" key="4">
    <source>
        <dbReference type="Proteomes" id="UP000284119"/>
    </source>
</evidence>
<dbReference type="Proteomes" id="UP000284119">
    <property type="component" value="Unassembled WGS sequence"/>
</dbReference>
<keyword evidence="3" id="KW-0418">Kinase</keyword>
<dbReference type="PANTHER" id="PTHR30273">
    <property type="entry name" value="PERIPLASMIC SIGNAL SENSOR AND SIGMA FACTOR ACTIVATOR FECR-RELATED"/>
    <property type="match status" value="1"/>
</dbReference>
<dbReference type="PANTHER" id="PTHR30273:SF2">
    <property type="entry name" value="PROTEIN FECR"/>
    <property type="match status" value="1"/>
</dbReference>